<evidence type="ECO:0000313" key="3">
    <source>
        <dbReference type="Proteomes" id="UP000244184"/>
    </source>
</evidence>
<dbReference type="Gene3D" id="3.30.559.30">
    <property type="entry name" value="Nonribosomal peptide synthetase, condensation domain"/>
    <property type="match status" value="1"/>
</dbReference>
<accession>A0A2T6G711</accession>
<organism evidence="2 3">
    <name type="scientific">Paenibacillus elgii</name>
    <dbReference type="NCBI Taxonomy" id="189691"/>
    <lineage>
        <taxon>Bacteria</taxon>
        <taxon>Bacillati</taxon>
        <taxon>Bacillota</taxon>
        <taxon>Bacilli</taxon>
        <taxon>Bacillales</taxon>
        <taxon>Paenibacillaceae</taxon>
        <taxon>Paenibacillus</taxon>
    </lineage>
</organism>
<dbReference type="GO" id="GO:0003824">
    <property type="term" value="F:catalytic activity"/>
    <property type="evidence" value="ECO:0007669"/>
    <property type="project" value="InterPro"/>
</dbReference>
<dbReference type="Proteomes" id="UP000244184">
    <property type="component" value="Unassembled WGS sequence"/>
</dbReference>
<reference evidence="2 3" key="1">
    <citation type="submission" date="2018-03" db="EMBL/GenBank/DDBJ databases">
        <title>Genome sequence of Paenibacillus elgii strain AC13 an antimicrobial compound producing bacteria.</title>
        <authorList>
            <person name="Kurokawa A.S."/>
            <person name="Araujo J.F."/>
            <person name="Costa R.A."/>
            <person name="Ortega D.B."/>
            <person name="Pires A.S."/>
            <person name="Pappas G.J.Jr."/>
            <person name="Franco O.L."/>
            <person name="Barreto C."/>
            <person name="Magalhaes B.S."/>
            <person name="Kruger R.H."/>
        </authorList>
    </citation>
    <scope>NUCLEOTIDE SEQUENCE [LARGE SCALE GENOMIC DNA]</scope>
    <source>
        <strain evidence="2 3">AC13</strain>
    </source>
</reference>
<dbReference type="EMBL" id="PYHP01000018">
    <property type="protein sequence ID" value="PUA39935.1"/>
    <property type="molecule type" value="Genomic_DNA"/>
</dbReference>
<evidence type="ECO:0000313" key="2">
    <source>
        <dbReference type="EMBL" id="PUA39935.1"/>
    </source>
</evidence>
<dbReference type="InterPro" id="IPR042099">
    <property type="entry name" value="ANL_N_sf"/>
</dbReference>
<dbReference type="PANTHER" id="PTHR45398:SF1">
    <property type="entry name" value="ENZYME, PUTATIVE (JCVI)-RELATED"/>
    <property type="match status" value="1"/>
</dbReference>
<gene>
    <name evidence="2" type="ORF">C8Z91_05360</name>
</gene>
<dbReference type="Gene3D" id="3.40.50.12780">
    <property type="entry name" value="N-terminal domain of ligase-like"/>
    <property type="match status" value="1"/>
</dbReference>
<dbReference type="PANTHER" id="PTHR45398">
    <property type="match status" value="1"/>
</dbReference>
<dbReference type="SUPFAM" id="SSF56801">
    <property type="entry name" value="Acetyl-CoA synthetase-like"/>
    <property type="match status" value="1"/>
</dbReference>
<protein>
    <submittedName>
        <fullName evidence="2">Fusaricidin synthetase</fullName>
    </submittedName>
</protein>
<dbReference type="AlphaFoldDB" id="A0A2T6G711"/>
<dbReference type="SUPFAM" id="SSF52777">
    <property type="entry name" value="CoA-dependent acyltransferases"/>
    <property type="match status" value="1"/>
</dbReference>
<evidence type="ECO:0000259" key="1">
    <source>
        <dbReference type="Pfam" id="PF00668"/>
    </source>
</evidence>
<feature type="non-terminal residue" evidence="2">
    <location>
        <position position="214"/>
    </location>
</feature>
<dbReference type="InterPro" id="IPR001242">
    <property type="entry name" value="Condensation_dom"/>
</dbReference>
<feature type="domain" description="Condensation" evidence="1">
    <location>
        <begin position="1"/>
        <end position="159"/>
    </location>
</feature>
<proteinExistence type="predicted"/>
<dbReference type="Pfam" id="PF00668">
    <property type="entry name" value="Condensation"/>
    <property type="match status" value="1"/>
</dbReference>
<name>A0A2T6G711_9BACL</name>
<comment type="caution">
    <text evidence="2">The sequence shown here is derived from an EMBL/GenBank/DDBJ whole genome shotgun (WGS) entry which is preliminary data.</text>
</comment>
<sequence length="214" mass="25186">MFVSTAAARAFVEPDTGLTAFMQSVAKEQLSILRHQKYPYNQLIQDLRDIHRNKDIQRLFGISMEYRPVSWVDLDDVRIHTDYDFGGDEANDIVFHIVEMLDDRQLVVHVDYRIHLFEAHEMQRMVRQLLTVAEQIVRAPQQTIADVSLLLQEEKQMILTSFNDTSADYPREKTIHELFEEQVERTPEHIAVVMDDKQLSYEELNRRANRLART</sequence>